<evidence type="ECO:0008006" key="3">
    <source>
        <dbReference type="Google" id="ProtNLM"/>
    </source>
</evidence>
<dbReference type="InterPro" id="IPR007003">
    <property type="entry name" value="DUF655"/>
</dbReference>
<dbReference type="PANTHER" id="PTHR40734:SF1">
    <property type="entry name" value="DNA-BINDING PROTEIN"/>
    <property type="match status" value="1"/>
</dbReference>
<sequence length="204" mass="24498">MPVKEKKPEKETVAWILDYLPHGHLDDRRPIYQKKPLVQAIGEERFVLMEMYQAENTSSMVMDRVNITDDNIFHVKRRLRYRDITNSSQKELPFVIEKIILKNEERFIDFFNNAYPITARLHMLELLPGIGKKLMWSIIEEREKGKFNSFSELVERVKGLYNPEKFITHRVLEELKDDSIKYRMFTTPMKHVGEKETPIRHRRH</sequence>
<organism evidence="1 2">
    <name type="scientific">Candidatus Argoarchaeum ethanivorans</name>
    <dbReference type="NCBI Taxonomy" id="2608793"/>
    <lineage>
        <taxon>Archaea</taxon>
        <taxon>Methanobacteriati</taxon>
        <taxon>Methanobacteriota</taxon>
        <taxon>Stenosarchaea group</taxon>
        <taxon>Methanomicrobia</taxon>
        <taxon>Methanosarcinales</taxon>
        <taxon>Methanosarcinales incertae sedis</taxon>
        <taxon>GOM Arc I cluster</taxon>
        <taxon>Candidatus Argoarchaeum</taxon>
    </lineage>
</organism>
<dbReference type="Proteomes" id="UP000610373">
    <property type="component" value="Unassembled WGS sequence"/>
</dbReference>
<dbReference type="Gene3D" id="2.40.50.140">
    <property type="entry name" value="Nucleic acid-binding proteins"/>
    <property type="match status" value="1"/>
</dbReference>
<evidence type="ECO:0000313" key="1">
    <source>
        <dbReference type="EMBL" id="CAD6493477.1"/>
    </source>
</evidence>
<evidence type="ECO:0000313" key="2">
    <source>
        <dbReference type="Proteomes" id="UP000610373"/>
    </source>
</evidence>
<dbReference type="PANTHER" id="PTHR40734">
    <property type="entry name" value="TRNA-SPECIFIC ADENOSINE DEAMINASE-RELATED"/>
    <property type="match status" value="1"/>
</dbReference>
<protein>
    <recommendedName>
        <fullName evidence="3">DUF655 domain-containing protein</fullName>
    </recommendedName>
</protein>
<comment type="caution">
    <text evidence="1">The sequence shown here is derived from an EMBL/GenBank/DDBJ whole genome shotgun (WGS) entry which is preliminary data.</text>
</comment>
<dbReference type="SUPFAM" id="SSF160975">
    <property type="entry name" value="AF1531-like"/>
    <property type="match status" value="1"/>
</dbReference>
<accession>A0A811TG41</accession>
<reference evidence="1" key="1">
    <citation type="submission" date="2020-10" db="EMBL/GenBank/DDBJ databases">
        <authorList>
            <person name="Hahn C.J."/>
            <person name="Laso-Perez R."/>
            <person name="Vulcano F."/>
            <person name="Vaziourakis K.-M."/>
            <person name="Stokke R."/>
            <person name="Steen I.H."/>
            <person name="Teske A."/>
            <person name="Boetius A."/>
            <person name="Liebeke M."/>
            <person name="Amann R."/>
            <person name="Knittel K."/>
        </authorList>
    </citation>
    <scope>NUCLEOTIDE SEQUENCE</scope>
    <source>
        <strain evidence="1">Gfbio:e3339647-f889-4370-9287-4fb5cb688e4c:AG392O15_GoMArc1</strain>
    </source>
</reference>
<proteinExistence type="predicted"/>
<dbReference type="AlphaFoldDB" id="A0A811TG41"/>
<dbReference type="Pfam" id="PF04919">
    <property type="entry name" value="DUF655"/>
    <property type="match status" value="1"/>
</dbReference>
<gene>
    <name evidence="1" type="ORF">CHKLHMKO_00487</name>
</gene>
<dbReference type="EMBL" id="CAJHIO010000033">
    <property type="protein sequence ID" value="CAD6493477.1"/>
    <property type="molecule type" value="Genomic_DNA"/>
</dbReference>
<dbReference type="InterPro" id="IPR012340">
    <property type="entry name" value="NA-bd_OB-fold"/>
</dbReference>
<dbReference type="Gene3D" id="1.10.150.280">
    <property type="entry name" value="AF1531-like domain"/>
    <property type="match status" value="1"/>
</dbReference>
<name>A0A811TG41_9EURY</name>